<dbReference type="AlphaFoldDB" id="A0AB34J630"/>
<gene>
    <name evidence="3" type="ORF">AB1Y20_005020</name>
</gene>
<proteinExistence type="predicted"/>
<organism evidence="3 4">
    <name type="scientific">Prymnesium parvum</name>
    <name type="common">Toxic golden alga</name>
    <dbReference type="NCBI Taxonomy" id="97485"/>
    <lineage>
        <taxon>Eukaryota</taxon>
        <taxon>Haptista</taxon>
        <taxon>Haptophyta</taxon>
        <taxon>Prymnesiophyceae</taxon>
        <taxon>Prymnesiales</taxon>
        <taxon>Prymnesiaceae</taxon>
        <taxon>Prymnesium</taxon>
    </lineage>
</organism>
<sequence length="415" mass="46480">MDSNAVVELLFALFDRDHSGLAQEADIVAALSCVTMSEERARTMLIRVEESGRPDRAQFQQLLEACVDLTLPKGKGEAPPAAWQARLIKLAIAVARGFERRMMKAEQFREASNARDCTARIRAMEEARRYDELSARQEHERRGVREAQDLEAVQFSAALKASLAEYEESVKSVVDQLRERHEQAYNELVQAEQAAMQQRPPRHGKDTLEMMRIQERLISAADFDGAAKYTKQIKQLVQRDEAATQAAAEQEMTRKLDALRAQQHLEMEGLRLRIQRNRAEHRLHWQQSASRMALAQRNMSTELDERQKREAHRAPALIKAQLEPLQRQGSRRLGNSSLGVKGGQRAGAAAGGGGTAAAATMSRPSKMPNAPHLSKSSHADWPNRPYTAQGFPAISPRASPRTSPRSEAKRRPTTK</sequence>
<feature type="compositionally biased region" description="Low complexity" evidence="1">
    <location>
        <begin position="392"/>
        <end position="403"/>
    </location>
</feature>
<dbReference type="EMBL" id="JBGBPQ010000013">
    <property type="protein sequence ID" value="KAL1511732.1"/>
    <property type="molecule type" value="Genomic_DNA"/>
</dbReference>
<dbReference type="InterPro" id="IPR002048">
    <property type="entry name" value="EF_hand_dom"/>
</dbReference>
<feature type="domain" description="EF-hand" evidence="2">
    <location>
        <begin position="2"/>
        <end position="37"/>
    </location>
</feature>
<evidence type="ECO:0000313" key="4">
    <source>
        <dbReference type="Proteomes" id="UP001515480"/>
    </source>
</evidence>
<feature type="compositionally biased region" description="Gly residues" evidence="1">
    <location>
        <begin position="340"/>
        <end position="355"/>
    </location>
</feature>
<comment type="caution">
    <text evidence="3">The sequence shown here is derived from an EMBL/GenBank/DDBJ whole genome shotgun (WGS) entry which is preliminary data.</text>
</comment>
<dbReference type="GO" id="GO:0005509">
    <property type="term" value="F:calcium ion binding"/>
    <property type="evidence" value="ECO:0007669"/>
    <property type="project" value="InterPro"/>
</dbReference>
<dbReference type="PANTHER" id="PTHR47026">
    <property type="entry name" value="PIGMENTOSA GTPASE REGULATOR-LIKE PROTEIN, PUTATIVE-RELATED"/>
    <property type="match status" value="1"/>
</dbReference>
<dbReference type="PANTHER" id="PTHR47026:SF2">
    <property type="entry name" value="FLAGELLAR ASSOCIATED PROTEIN"/>
    <property type="match status" value="1"/>
</dbReference>
<name>A0AB34J630_PRYPA</name>
<feature type="compositionally biased region" description="Basic and acidic residues" evidence="1">
    <location>
        <begin position="404"/>
        <end position="415"/>
    </location>
</feature>
<evidence type="ECO:0000259" key="2">
    <source>
        <dbReference type="PROSITE" id="PS50222"/>
    </source>
</evidence>
<dbReference type="PROSITE" id="PS50222">
    <property type="entry name" value="EF_HAND_2"/>
    <property type="match status" value="1"/>
</dbReference>
<evidence type="ECO:0000313" key="3">
    <source>
        <dbReference type="EMBL" id="KAL1511732.1"/>
    </source>
</evidence>
<feature type="region of interest" description="Disordered" evidence="1">
    <location>
        <begin position="317"/>
        <end position="415"/>
    </location>
</feature>
<evidence type="ECO:0000256" key="1">
    <source>
        <dbReference type="SAM" id="MobiDB-lite"/>
    </source>
</evidence>
<protein>
    <recommendedName>
        <fullName evidence="2">EF-hand domain-containing protein</fullName>
    </recommendedName>
</protein>
<keyword evidence="4" id="KW-1185">Reference proteome</keyword>
<reference evidence="3 4" key="1">
    <citation type="journal article" date="2024" name="Science">
        <title>Giant polyketide synthase enzymes in the biosynthesis of giant marine polyether toxins.</title>
        <authorList>
            <person name="Fallon T.R."/>
            <person name="Shende V.V."/>
            <person name="Wierzbicki I.H."/>
            <person name="Pendleton A.L."/>
            <person name="Watervoot N.F."/>
            <person name="Auber R.P."/>
            <person name="Gonzalez D.J."/>
            <person name="Wisecaver J.H."/>
            <person name="Moore B.S."/>
        </authorList>
    </citation>
    <scope>NUCLEOTIDE SEQUENCE [LARGE SCALE GENOMIC DNA]</scope>
    <source>
        <strain evidence="3 4">12B1</strain>
    </source>
</reference>
<accession>A0AB34J630</accession>
<dbReference type="Proteomes" id="UP001515480">
    <property type="component" value="Unassembled WGS sequence"/>
</dbReference>